<reference evidence="1 2" key="1">
    <citation type="journal article" date="2016" name="J. Zhejiang Univ. Sci. B">
        <title>Antibiotic resistance mechanisms of Myroides sp.</title>
        <authorList>
            <person name="Hu S."/>
            <person name="Yuan S."/>
            <person name="Qu H."/>
            <person name="Jiang T."/>
            <person name="Zhou Y."/>
            <person name="Wang M."/>
            <person name="Ming D."/>
        </authorList>
    </citation>
    <scope>NUCLEOTIDE SEQUENCE [LARGE SCALE GENOMIC DNA]</scope>
    <source>
        <strain evidence="1 2">PR63039</strain>
    </source>
</reference>
<accession>A0A0U2N2C6</accession>
<dbReference type="KEGG" id="mod:AS202_02530"/>
<proteinExistence type="predicted"/>
<evidence type="ECO:0000313" key="1">
    <source>
        <dbReference type="EMBL" id="ALU25101.1"/>
    </source>
</evidence>
<gene>
    <name evidence="1" type="ORF">AS202_02530</name>
</gene>
<name>A0A0U2N2C6_9FLAO</name>
<evidence type="ECO:0000313" key="2">
    <source>
        <dbReference type="Proteomes" id="UP000069030"/>
    </source>
</evidence>
<sequence length="66" mass="7809">MNIDFGKCLFYLKMILKSLVWLSRVCYWMEVIYNIGVKIIGEDVSFLPFWERWSACGRLVIGIWSA</sequence>
<dbReference type="AlphaFoldDB" id="A0A0U2N2C6"/>
<dbReference type="Proteomes" id="UP000069030">
    <property type="component" value="Chromosome"/>
</dbReference>
<protein>
    <submittedName>
        <fullName evidence="1">Uncharacterized protein</fullName>
    </submittedName>
</protein>
<organism evidence="1 2">
    <name type="scientific">Myroides odoratimimus</name>
    <dbReference type="NCBI Taxonomy" id="76832"/>
    <lineage>
        <taxon>Bacteria</taxon>
        <taxon>Pseudomonadati</taxon>
        <taxon>Bacteroidota</taxon>
        <taxon>Flavobacteriia</taxon>
        <taxon>Flavobacteriales</taxon>
        <taxon>Flavobacteriaceae</taxon>
        <taxon>Myroides</taxon>
    </lineage>
</organism>
<dbReference type="EMBL" id="CP013690">
    <property type="protein sequence ID" value="ALU25101.1"/>
    <property type="molecule type" value="Genomic_DNA"/>
</dbReference>